<feature type="compositionally biased region" description="Low complexity" evidence="1">
    <location>
        <begin position="26"/>
        <end position="49"/>
    </location>
</feature>
<gene>
    <name evidence="2" type="ORF">HDC16610</name>
</gene>
<proteinExistence type="predicted"/>
<organism evidence="2">
    <name type="scientific">Drosophila melanogaster</name>
    <name type="common">Fruit fly</name>
    <dbReference type="NCBI Taxonomy" id="7227"/>
    <lineage>
        <taxon>Eukaryota</taxon>
        <taxon>Metazoa</taxon>
        <taxon>Ecdysozoa</taxon>
        <taxon>Arthropoda</taxon>
        <taxon>Hexapoda</taxon>
        <taxon>Insecta</taxon>
        <taxon>Pterygota</taxon>
        <taxon>Neoptera</taxon>
        <taxon>Endopterygota</taxon>
        <taxon>Diptera</taxon>
        <taxon>Brachycera</taxon>
        <taxon>Muscomorpha</taxon>
        <taxon>Ephydroidea</taxon>
        <taxon>Drosophilidae</taxon>
        <taxon>Drosophila</taxon>
        <taxon>Sophophora</taxon>
    </lineage>
</organism>
<dbReference type="EMBL" id="BK002940">
    <property type="protein sequence ID" value="DAA04445.1"/>
    <property type="molecule type" value="Genomic_DNA"/>
</dbReference>
<feature type="region of interest" description="Disordered" evidence="1">
    <location>
        <begin position="26"/>
        <end position="73"/>
    </location>
</feature>
<reference evidence="2" key="1">
    <citation type="journal article" date="2003" name="Genome Biol.">
        <title>An integrated gene annotation and transcriptional profiling approach towards the full gene content of the Drosophila genome.</title>
        <authorList>
            <person name="Hild M."/>
            <person name="Beckmann B."/>
            <person name="Haas S.A."/>
            <person name="Koch B."/>
            <person name="Solovyev V."/>
            <person name="Busold C."/>
            <person name="Fellenberg K."/>
            <person name="Boutros M."/>
            <person name="Vingron M."/>
            <person name="Sauer F."/>
            <person name="Hoheisel J.D."/>
            <person name="Paro R."/>
        </authorList>
    </citation>
    <scope>NUCLEOTIDE SEQUENCE</scope>
</reference>
<protein>
    <submittedName>
        <fullName evidence="2">HDC16610</fullName>
    </submittedName>
</protein>
<name>Q6IIX6_DROME</name>
<evidence type="ECO:0000313" key="2">
    <source>
        <dbReference type="EMBL" id="DAA04445.1"/>
    </source>
</evidence>
<accession>Q6IIX6</accession>
<dbReference type="AlphaFoldDB" id="Q6IIX6"/>
<feature type="compositionally biased region" description="Basic and acidic residues" evidence="1">
    <location>
        <begin position="60"/>
        <end position="72"/>
    </location>
</feature>
<evidence type="ECO:0000256" key="1">
    <source>
        <dbReference type="SAM" id="MobiDB-lite"/>
    </source>
</evidence>
<sequence>MLQISRRLTAAKVALAVVSRWPRISNPLQQQQPSSPSSSSSSSSSISSPRGATTTKAGLRNHEPFELNEPRRSWASQGEVARWSYKSQALSHSPRHRHIQTKQSSALTKFTQCFNCTSQGNLCVSGSTSLDRYKISHIQIDGDGMLVEHRSNKPQNCPCPKPAKIINGINGIINNINIVSSG</sequence>